<feature type="domain" description="Nudix hydrolase" evidence="2">
    <location>
        <begin position="58"/>
        <end position="193"/>
    </location>
</feature>
<dbReference type="Gene3D" id="3.90.79.10">
    <property type="entry name" value="Nucleoside Triphosphate Pyrophosphohydrolase"/>
    <property type="match status" value="1"/>
</dbReference>
<dbReference type="Pfam" id="PF00293">
    <property type="entry name" value="NUDIX"/>
    <property type="match status" value="1"/>
</dbReference>
<sequence>MQVGIAVVPRDLSFLTSRPRTGESLADGAFFRFLGGEGVVVTFYDNQAVARQDAERLGLREKVLCLVVRGSSLLVFDHADVPDAGVQLPAGGTEPGETPADTAVRELFEESGLSLRCPRHLVSYRWEAQLPERFTRQVCHAYAFVAPPGLPDAWTHPADGHVFAYRWAALSAPGLDWEMDAALPFLHSDATPPLQETRP</sequence>
<keyword evidence="4" id="KW-1185">Reference proteome</keyword>
<dbReference type="SUPFAM" id="SSF55811">
    <property type="entry name" value="Nudix"/>
    <property type="match status" value="1"/>
</dbReference>
<dbReference type="PROSITE" id="PS51462">
    <property type="entry name" value="NUDIX"/>
    <property type="match status" value="1"/>
</dbReference>
<dbReference type="CDD" id="cd04663">
    <property type="entry name" value="NUDIX_Hydrolase"/>
    <property type="match status" value="1"/>
</dbReference>
<comment type="caution">
    <text evidence="3">The sequence shown here is derived from an EMBL/GenBank/DDBJ whole genome shotgun (WGS) entry which is preliminary data.</text>
</comment>
<dbReference type="Proteomes" id="UP000639973">
    <property type="component" value="Unassembled WGS sequence"/>
</dbReference>
<evidence type="ECO:0000259" key="2">
    <source>
        <dbReference type="PROSITE" id="PS51462"/>
    </source>
</evidence>
<evidence type="ECO:0000313" key="4">
    <source>
        <dbReference type="Proteomes" id="UP000639973"/>
    </source>
</evidence>
<evidence type="ECO:0000313" key="3">
    <source>
        <dbReference type="EMBL" id="GGL66332.1"/>
    </source>
</evidence>
<evidence type="ECO:0000256" key="1">
    <source>
        <dbReference type="ARBA" id="ARBA00022801"/>
    </source>
</evidence>
<dbReference type="InterPro" id="IPR000086">
    <property type="entry name" value="NUDIX_hydrolase_dom"/>
</dbReference>
<dbReference type="EMBL" id="BMOL01000001">
    <property type="protein sequence ID" value="GGL66332.1"/>
    <property type="molecule type" value="Genomic_DNA"/>
</dbReference>
<proteinExistence type="predicted"/>
<accession>A0ABQ2FYE4</accession>
<gene>
    <name evidence="3" type="ORF">GCM10010840_00330</name>
</gene>
<reference evidence="4" key="1">
    <citation type="journal article" date="2019" name="Int. J. Syst. Evol. Microbiol.">
        <title>The Global Catalogue of Microorganisms (GCM) 10K type strain sequencing project: providing services to taxonomists for standard genome sequencing and annotation.</title>
        <authorList>
            <consortium name="The Broad Institute Genomics Platform"/>
            <consortium name="The Broad Institute Genome Sequencing Center for Infectious Disease"/>
            <person name="Wu L."/>
            <person name="Ma J."/>
        </authorList>
    </citation>
    <scope>NUCLEOTIDE SEQUENCE [LARGE SCALE GENOMIC DNA]</scope>
    <source>
        <strain evidence="4">JCM 15442</strain>
    </source>
</reference>
<protein>
    <recommendedName>
        <fullName evidence="2">Nudix hydrolase domain-containing protein</fullName>
    </recommendedName>
</protein>
<organism evidence="3 4">
    <name type="scientific">Deinococcus aerolatus</name>
    <dbReference type="NCBI Taxonomy" id="522487"/>
    <lineage>
        <taxon>Bacteria</taxon>
        <taxon>Thermotogati</taxon>
        <taxon>Deinococcota</taxon>
        <taxon>Deinococci</taxon>
        <taxon>Deinococcales</taxon>
        <taxon>Deinococcaceae</taxon>
        <taxon>Deinococcus</taxon>
    </lineage>
</organism>
<keyword evidence="1" id="KW-0378">Hydrolase</keyword>
<dbReference type="PROSITE" id="PS00893">
    <property type="entry name" value="NUDIX_BOX"/>
    <property type="match status" value="1"/>
</dbReference>
<dbReference type="InterPro" id="IPR015797">
    <property type="entry name" value="NUDIX_hydrolase-like_dom_sf"/>
</dbReference>
<dbReference type="InterPro" id="IPR020084">
    <property type="entry name" value="NUDIX_hydrolase_CS"/>
</dbReference>
<name>A0ABQ2FYE4_9DEIO</name>